<feature type="transmembrane region" description="Helical" evidence="1">
    <location>
        <begin position="99"/>
        <end position="124"/>
    </location>
</feature>
<feature type="transmembrane region" description="Helical" evidence="1">
    <location>
        <begin position="136"/>
        <end position="158"/>
    </location>
</feature>
<evidence type="ECO:0000313" key="2">
    <source>
        <dbReference type="EMBL" id="HJA06649.1"/>
    </source>
</evidence>
<dbReference type="Pfam" id="PF03613">
    <property type="entry name" value="EIID-AGA"/>
    <property type="match status" value="1"/>
</dbReference>
<keyword evidence="1" id="KW-1133">Transmembrane helix</keyword>
<proteinExistence type="predicted"/>
<reference evidence="2" key="1">
    <citation type="journal article" date="2021" name="PeerJ">
        <title>Extensive microbial diversity within the chicken gut microbiome revealed by metagenomics and culture.</title>
        <authorList>
            <person name="Gilroy R."/>
            <person name="Ravi A."/>
            <person name="Getino M."/>
            <person name="Pursley I."/>
            <person name="Horton D.L."/>
            <person name="Alikhan N.F."/>
            <person name="Baker D."/>
            <person name="Gharbi K."/>
            <person name="Hall N."/>
            <person name="Watson M."/>
            <person name="Adriaenssens E.M."/>
            <person name="Foster-Nyarko E."/>
            <person name="Jarju S."/>
            <person name="Secka A."/>
            <person name="Antonio M."/>
            <person name="Oren A."/>
            <person name="Chaudhuri R.R."/>
            <person name="La Ragione R."/>
            <person name="Hildebrand F."/>
            <person name="Pallen M.J."/>
        </authorList>
    </citation>
    <scope>NUCLEOTIDE SEQUENCE</scope>
    <source>
        <strain evidence="2">ChiSjej2B20-11307</strain>
    </source>
</reference>
<protein>
    <submittedName>
        <fullName evidence="2">PTS system mannose/fructose/sorbose family transporter subunit IID</fullName>
    </submittedName>
</protein>
<comment type="caution">
    <text evidence="2">The sequence shown here is derived from an EMBL/GenBank/DDBJ whole genome shotgun (WGS) entry which is preliminary data.</text>
</comment>
<dbReference type="Proteomes" id="UP000824223">
    <property type="component" value="Unassembled WGS sequence"/>
</dbReference>
<dbReference type="AlphaFoldDB" id="A0A9D2HA52"/>
<feature type="transmembrane region" description="Helical" evidence="1">
    <location>
        <begin position="223"/>
        <end position="241"/>
    </location>
</feature>
<evidence type="ECO:0000313" key="3">
    <source>
        <dbReference type="Proteomes" id="UP000824223"/>
    </source>
</evidence>
<feature type="transmembrane region" description="Helical" evidence="1">
    <location>
        <begin position="178"/>
        <end position="197"/>
    </location>
</feature>
<feature type="transmembrane region" description="Helical" evidence="1">
    <location>
        <begin position="248"/>
        <end position="268"/>
    </location>
</feature>
<dbReference type="GO" id="GO:0009401">
    <property type="term" value="P:phosphoenolpyruvate-dependent sugar phosphotransferase system"/>
    <property type="evidence" value="ECO:0007669"/>
    <property type="project" value="InterPro"/>
</dbReference>
<dbReference type="GO" id="GO:0005886">
    <property type="term" value="C:plasma membrane"/>
    <property type="evidence" value="ECO:0007669"/>
    <property type="project" value="TreeGrafter"/>
</dbReference>
<name>A0A9D2HA52_9FIRM</name>
<accession>A0A9D2HA52</accession>
<keyword evidence="1" id="KW-0812">Transmembrane</keyword>
<reference evidence="2" key="2">
    <citation type="submission" date="2021-04" db="EMBL/GenBank/DDBJ databases">
        <authorList>
            <person name="Gilroy R."/>
        </authorList>
    </citation>
    <scope>NUCLEOTIDE SEQUENCE</scope>
    <source>
        <strain evidence="2">ChiSjej2B20-11307</strain>
    </source>
</reference>
<dbReference type="PANTHER" id="PTHR32502:SF23">
    <property type="entry name" value="TRANSPORT PROTEIN, PTS SYSTEM"/>
    <property type="match status" value="1"/>
</dbReference>
<dbReference type="PANTHER" id="PTHR32502">
    <property type="entry name" value="N-ACETYLGALACTOSAMINE PERMEASE II COMPONENT-RELATED"/>
    <property type="match status" value="1"/>
</dbReference>
<sequence>MASNQLSKKDYVKTSLRAYFLQNGFNYGNYQGLGYANMLYPALRKMYKDDDDKLQQALEENVEFFNTNLHFVPFITSLHLVMLENKTPFKEIRSIKMALMGPLAGIGDSLVQFCLAPLLGTIGASLASDGLVLGPILYFLGMNIILFLVKYLTGVWGWKLGTSIIDKLSSMMEQVSNVASMIGVTVISGLAVSFVKITTPLEYATVMATGEENVVAIQEMFDAVAPNLLPVLYTALMFYLLKKKKWSTYKLVIFTIIVGILLSVCGLIA</sequence>
<dbReference type="InterPro" id="IPR004704">
    <property type="entry name" value="PTS_IID_man"/>
</dbReference>
<dbReference type="EMBL" id="DXAK01000030">
    <property type="protein sequence ID" value="HJA06649.1"/>
    <property type="molecule type" value="Genomic_DNA"/>
</dbReference>
<evidence type="ECO:0000256" key="1">
    <source>
        <dbReference type="SAM" id="Phobius"/>
    </source>
</evidence>
<dbReference type="InterPro" id="IPR050303">
    <property type="entry name" value="GatZ_KbaZ_carbometab"/>
</dbReference>
<organism evidence="2 3">
    <name type="scientific">Candidatus Mediterraneibacter pullicola</name>
    <dbReference type="NCBI Taxonomy" id="2838682"/>
    <lineage>
        <taxon>Bacteria</taxon>
        <taxon>Bacillati</taxon>
        <taxon>Bacillota</taxon>
        <taxon>Clostridia</taxon>
        <taxon>Lachnospirales</taxon>
        <taxon>Lachnospiraceae</taxon>
        <taxon>Mediterraneibacter</taxon>
    </lineage>
</organism>
<dbReference type="PROSITE" id="PS51108">
    <property type="entry name" value="PTS_EIID"/>
    <property type="match status" value="1"/>
</dbReference>
<keyword evidence="1" id="KW-0472">Membrane</keyword>
<gene>
    <name evidence="2" type="ORF">H9798_05805</name>
</gene>